<evidence type="ECO:0000259" key="5">
    <source>
        <dbReference type="Pfam" id="PF00389"/>
    </source>
</evidence>
<dbReference type="InterPro" id="IPR050857">
    <property type="entry name" value="D-2-hydroxyacid_DH"/>
</dbReference>
<gene>
    <name evidence="7" type="ORF">V0U79_05730</name>
</gene>
<keyword evidence="8" id="KW-1185">Reference proteome</keyword>
<evidence type="ECO:0000256" key="1">
    <source>
        <dbReference type="ARBA" id="ARBA00005854"/>
    </source>
</evidence>
<dbReference type="PANTHER" id="PTHR42789">
    <property type="entry name" value="D-ISOMER SPECIFIC 2-HYDROXYACID DEHYDROGENASE FAMILY PROTEIN (AFU_ORTHOLOGUE AFUA_6G10090)"/>
    <property type="match status" value="1"/>
</dbReference>
<dbReference type="PANTHER" id="PTHR42789:SF1">
    <property type="entry name" value="D-ISOMER SPECIFIC 2-HYDROXYACID DEHYDROGENASE FAMILY PROTEIN (AFU_ORTHOLOGUE AFUA_6G10090)"/>
    <property type="match status" value="1"/>
</dbReference>
<dbReference type="RefSeq" id="WP_330198519.1">
    <property type="nucleotide sequence ID" value="NZ_JAZDRP010000003.1"/>
</dbReference>
<dbReference type="Gene3D" id="3.40.50.720">
    <property type="entry name" value="NAD(P)-binding Rossmann-like Domain"/>
    <property type="match status" value="2"/>
</dbReference>
<feature type="domain" description="D-isomer specific 2-hydroxyacid dehydrogenase NAD-binding" evidence="6">
    <location>
        <begin position="115"/>
        <end position="286"/>
    </location>
</feature>
<dbReference type="SUPFAM" id="SSF52283">
    <property type="entry name" value="Formate/glycerate dehydrogenase catalytic domain-like"/>
    <property type="match status" value="1"/>
</dbReference>
<organism evidence="7 8">
    <name type="scientific">Hyphobacterium lacteum</name>
    <dbReference type="NCBI Taxonomy" id="3116575"/>
    <lineage>
        <taxon>Bacteria</taxon>
        <taxon>Pseudomonadati</taxon>
        <taxon>Pseudomonadota</taxon>
        <taxon>Alphaproteobacteria</taxon>
        <taxon>Maricaulales</taxon>
        <taxon>Maricaulaceae</taxon>
        <taxon>Hyphobacterium</taxon>
    </lineage>
</organism>
<keyword evidence="3" id="KW-0520">NAD</keyword>
<sequence length="318" mass="33984">MSGPPLVVVASRSFSNHPILVSELRAKYPNLRLNEAGKSLAGDELVKHLQGAERAVIALEKIDASILSRLPDLKIIGKYGVGLDNIDMAAMREHGVKLGWTGGVNRLGVAELALELMLGGLRKTWESRELAESGGWVQIRGRQLSGKTVGIIGFGHVGKEVARILAPFQVRILVNDIKDVSQAAAEAGAELAEKDQIFAEADVITLHTPKTADTTRMIDARALSMMKPDAVVVNTARGGLIDEQALYDALTENRIGAAAMDVFEGEPPGDNPLIKLTNFAATTHIGGSSEEAVLNMGRAAIAGLENAVEAVESNFYYR</sequence>
<name>A0ABU7LPM2_9PROT</name>
<reference evidence="7 8" key="1">
    <citation type="submission" date="2024-01" db="EMBL/GenBank/DDBJ databases">
        <title>Hyphobacterium bacterium isolated from marine sediment.</title>
        <authorList>
            <person name="Zhao S."/>
        </authorList>
    </citation>
    <scope>NUCLEOTIDE SEQUENCE [LARGE SCALE GENOMIC DNA]</scope>
    <source>
        <strain evidence="8">HN65</strain>
    </source>
</reference>
<dbReference type="InterPro" id="IPR006140">
    <property type="entry name" value="D-isomer_DH_NAD-bd"/>
</dbReference>
<dbReference type="InterPro" id="IPR029753">
    <property type="entry name" value="D-isomer_DH_CS"/>
</dbReference>
<feature type="domain" description="D-isomer specific 2-hydroxyacid dehydrogenase catalytic" evidence="5">
    <location>
        <begin position="22"/>
        <end position="309"/>
    </location>
</feature>
<keyword evidence="2 4" id="KW-0560">Oxidoreductase</keyword>
<dbReference type="EMBL" id="JAZDRP010000003">
    <property type="protein sequence ID" value="MEE2525859.1"/>
    <property type="molecule type" value="Genomic_DNA"/>
</dbReference>
<evidence type="ECO:0000256" key="4">
    <source>
        <dbReference type="RuleBase" id="RU003719"/>
    </source>
</evidence>
<dbReference type="Proteomes" id="UP001354971">
    <property type="component" value="Unassembled WGS sequence"/>
</dbReference>
<comment type="caution">
    <text evidence="7">The sequence shown here is derived from an EMBL/GenBank/DDBJ whole genome shotgun (WGS) entry which is preliminary data.</text>
</comment>
<evidence type="ECO:0000313" key="8">
    <source>
        <dbReference type="Proteomes" id="UP001354971"/>
    </source>
</evidence>
<dbReference type="InterPro" id="IPR036291">
    <property type="entry name" value="NAD(P)-bd_dom_sf"/>
</dbReference>
<dbReference type="Pfam" id="PF02826">
    <property type="entry name" value="2-Hacid_dh_C"/>
    <property type="match status" value="1"/>
</dbReference>
<evidence type="ECO:0000259" key="6">
    <source>
        <dbReference type="Pfam" id="PF02826"/>
    </source>
</evidence>
<evidence type="ECO:0000313" key="7">
    <source>
        <dbReference type="EMBL" id="MEE2525859.1"/>
    </source>
</evidence>
<dbReference type="Pfam" id="PF00389">
    <property type="entry name" value="2-Hacid_dh"/>
    <property type="match status" value="1"/>
</dbReference>
<dbReference type="PROSITE" id="PS00671">
    <property type="entry name" value="D_2_HYDROXYACID_DH_3"/>
    <property type="match status" value="1"/>
</dbReference>
<accession>A0ABU7LPM2</accession>
<protein>
    <submittedName>
        <fullName evidence="7">Phosphoglycerate dehydrogenase</fullName>
    </submittedName>
</protein>
<dbReference type="CDD" id="cd12172">
    <property type="entry name" value="PGDH_like_2"/>
    <property type="match status" value="1"/>
</dbReference>
<dbReference type="InterPro" id="IPR006139">
    <property type="entry name" value="D-isomer_2_OHA_DH_cat_dom"/>
</dbReference>
<dbReference type="SUPFAM" id="SSF51735">
    <property type="entry name" value="NAD(P)-binding Rossmann-fold domains"/>
    <property type="match status" value="1"/>
</dbReference>
<dbReference type="PROSITE" id="PS00670">
    <property type="entry name" value="D_2_HYDROXYACID_DH_2"/>
    <property type="match status" value="1"/>
</dbReference>
<evidence type="ECO:0000256" key="2">
    <source>
        <dbReference type="ARBA" id="ARBA00023002"/>
    </source>
</evidence>
<evidence type="ECO:0000256" key="3">
    <source>
        <dbReference type="ARBA" id="ARBA00023027"/>
    </source>
</evidence>
<proteinExistence type="inferred from homology"/>
<comment type="similarity">
    <text evidence="1 4">Belongs to the D-isomer specific 2-hydroxyacid dehydrogenase family.</text>
</comment>